<organism evidence="3 4">
    <name type="scientific">Thalictrum thalictroides</name>
    <name type="common">Rue-anemone</name>
    <name type="synonym">Anemone thalictroides</name>
    <dbReference type="NCBI Taxonomy" id="46969"/>
    <lineage>
        <taxon>Eukaryota</taxon>
        <taxon>Viridiplantae</taxon>
        <taxon>Streptophyta</taxon>
        <taxon>Embryophyta</taxon>
        <taxon>Tracheophyta</taxon>
        <taxon>Spermatophyta</taxon>
        <taxon>Magnoliopsida</taxon>
        <taxon>Ranunculales</taxon>
        <taxon>Ranunculaceae</taxon>
        <taxon>Thalictroideae</taxon>
        <taxon>Thalictrum</taxon>
    </lineage>
</organism>
<evidence type="ECO:0000313" key="4">
    <source>
        <dbReference type="Proteomes" id="UP000554482"/>
    </source>
</evidence>
<keyword evidence="4" id="KW-1185">Reference proteome</keyword>
<evidence type="ECO:0000256" key="2">
    <source>
        <dbReference type="SAM" id="SignalP"/>
    </source>
</evidence>
<dbReference type="OrthoDB" id="511222at2759"/>
<proteinExistence type="predicted"/>
<dbReference type="Proteomes" id="UP000554482">
    <property type="component" value="Unassembled WGS sequence"/>
</dbReference>
<evidence type="ECO:0000256" key="1">
    <source>
        <dbReference type="SAM" id="MobiDB-lite"/>
    </source>
</evidence>
<dbReference type="PANTHER" id="PTHR36769">
    <property type="entry name" value="2,3-BISPHOSPHOGLYCERATE-DEPENDENT PHOSPHOGLYCERATE MUTASE"/>
    <property type="match status" value="1"/>
</dbReference>
<sequence length="133" mass="15101">MQIYTLKCRVQLTLLFLFVVGFRSNCEKKTDQNPRKKVYFLFEKKMTQKAGLFKGKQKKKSAPPSRHGKSVIIRKGKRNFKPSKVTKDMDADRDVTKFINRCNEMKAATAANKEGGQLSIVKPTESTNGAAKQ</sequence>
<evidence type="ECO:0000313" key="3">
    <source>
        <dbReference type="EMBL" id="KAF5200941.1"/>
    </source>
</evidence>
<dbReference type="InterPro" id="IPR019034">
    <property type="entry name" value="UPF0390"/>
</dbReference>
<dbReference type="EMBL" id="JABWDY010010089">
    <property type="protein sequence ID" value="KAF5200941.1"/>
    <property type="molecule type" value="Genomic_DNA"/>
</dbReference>
<accession>A0A7J6WU34</accession>
<feature type="signal peptide" evidence="2">
    <location>
        <begin position="1"/>
        <end position="21"/>
    </location>
</feature>
<dbReference type="Pfam" id="PF09495">
    <property type="entry name" value="DUF2462"/>
    <property type="match status" value="1"/>
</dbReference>
<name>A0A7J6WU34_THATH</name>
<dbReference type="PANTHER" id="PTHR36769:SF1">
    <property type="entry name" value="2,3-BISPHOSPHOGLYCERATE-DEPENDENT PHOSPHOGLYCERATE MUTASE"/>
    <property type="match status" value="1"/>
</dbReference>
<protein>
    <submittedName>
        <fullName evidence="3">2,3-bisphosphoglycerate-dependent phosphoglycerate mutase</fullName>
    </submittedName>
</protein>
<feature type="chain" id="PRO_5029576375" evidence="2">
    <location>
        <begin position="22"/>
        <end position="133"/>
    </location>
</feature>
<comment type="caution">
    <text evidence="3">The sequence shown here is derived from an EMBL/GenBank/DDBJ whole genome shotgun (WGS) entry which is preliminary data.</text>
</comment>
<gene>
    <name evidence="3" type="ORF">FRX31_009477</name>
</gene>
<dbReference type="AlphaFoldDB" id="A0A7J6WU34"/>
<reference evidence="3 4" key="1">
    <citation type="submission" date="2020-06" db="EMBL/GenBank/DDBJ databases">
        <title>Transcriptomic and genomic resources for Thalictrum thalictroides and T. hernandezii: Facilitating candidate gene discovery in an emerging model plant lineage.</title>
        <authorList>
            <person name="Arias T."/>
            <person name="Riano-Pachon D.M."/>
            <person name="Di Stilio V.S."/>
        </authorList>
    </citation>
    <scope>NUCLEOTIDE SEQUENCE [LARGE SCALE GENOMIC DNA]</scope>
    <source>
        <strain evidence="4">cv. WT478/WT964</strain>
        <tissue evidence="3">Leaves</tissue>
    </source>
</reference>
<feature type="region of interest" description="Disordered" evidence="1">
    <location>
        <begin position="110"/>
        <end position="133"/>
    </location>
</feature>
<keyword evidence="2" id="KW-0732">Signal</keyword>
<feature type="compositionally biased region" description="Polar residues" evidence="1">
    <location>
        <begin position="124"/>
        <end position="133"/>
    </location>
</feature>